<dbReference type="InterPro" id="IPR003959">
    <property type="entry name" value="ATPase_AAA_core"/>
</dbReference>
<dbReference type="PANTHER" id="PTHR46411:SF2">
    <property type="entry name" value="AAA+ ATPASE DOMAIN-CONTAINING PROTEIN"/>
    <property type="match status" value="1"/>
</dbReference>
<feature type="domain" description="AAA+ ATPase" evidence="1">
    <location>
        <begin position="227"/>
        <end position="365"/>
    </location>
</feature>
<dbReference type="EMBL" id="PVTM01000008">
    <property type="protein sequence ID" value="PRY71367.1"/>
    <property type="molecule type" value="Genomic_DNA"/>
</dbReference>
<dbReference type="RefSeq" id="WP_106230999.1">
    <property type="nucleotide sequence ID" value="NZ_PVTM01000008.1"/>
</dbReference>
<dbReference type="SMART" id="SM00382">
    <property type="entry name" value="AAA"/>
    <property type="match status" value="1"/>
</dbReference>
<evidence type="ECO:0000313" key="2">
    <source>
        <dbReference type="EMBL" id="PRY71367.1"/>
    </source>
</evidence>
<comment type="caution">
    <text evidence="2">The sequence shown here is derived from an EMBL/GenBank/DDBJ whole genome shotgun (WGS) entry which is preliminary data.</text>
</comment>
<evidence type="ECO:0000259" key="1">
    <source>
        <dbReference type="SMART" id="SM00382"/>
    </source>
</evidence>
<organism evidence="2 3">
    <name type="scientific">Halomonas ventosae</name>
    <dbReference type="NCBI Taxonomy" id="229007"/>
    <lineage>
        <taxon>Bacteria</taxon>
        <taxon>Pseudomonadati</taxon>
        <taxon>Pseudomonadota</taxon>
        <taxon>Gammaproteobacteria</taxon>
        <taxon>Oceanospirillales</taxon>
        <taxon>Halomonadaceae</taxon>
        <taxon>Halomonas</taxon>
    </lineage>
</organism>
<dbReference type="AlphaFoldDB" id="A0A2T0VM56"/>
<dbReference type="GO" id="GO:0016887">
    <property type="term" value="F:ATP hydrolysis activity"/>
    <property type="evidence" value="ECO:0007669"/>
    <property type="project" value="InterPro"/>
</dbReference>
<dbReference type="Proteomes" id="UP000239896">
    <property type="component" value="Unassembled WGS sequence"/>
</dbReference>
<sequence length="457" mass="49120">MTCQQESTEFDLRGLDMEWSRIGMMLTLAEAVRSGAEIGEAFPKGFAETGTAVAENRGRGVWAGLASLVDPGLLRGFLQFDLDLLALALAPVARPAYGPRLQSLQPQVNAPWPSLALAQELLMLDDGAEIGVLYNRLDATAPLVVAGLVRVTGEGPYQMIQPTPVAQRAVLRRSGEVTAPPGANLETRRGRWPDLVLPEKTMRSLRDFTAWLKRRDQIAGWGGRAVGGPLALFSGASGTGKSFAAVVIAGELAEATGTPWALYTLDLGRIMSKYVAETEENLNRLLDALDGKCAILQIDEADGLLGKRGEVSDARDRYANLEVSHLLSRFERHAGPVILTTNLRANIDPAFLRRFQMVIDFPSPDADARAALWSTLLPPGAPRCATLDVEMLAGATRLSGGAILNAAHYAAILAAEQDAPIAPCHLARAVWAELGKENRQIRRSEIGALAAHLEEDA</sequence>
<dbReference type="GO" id="GO:0005524">
    <property type="term" value="F:ATP binding"/>
    <property type="evidence" value="ECO:0007669"/>
    <property type="project" value="InterPro"/>
</dbReference>
<name>A0A2T0VM56_9GAMM</name>
<reference evidence="2 3" key="1">
    <citation type="submission" date="2018-03" db="EMBL/GenBank/DDBJ databases">
        <title>Comparative analysis of microorganisms from saline springs in Andes Mountain Range, Colombia.</title>
        <authorList>
            <person name="Rubin E."/>
        </authorList>
    </citation>
    <scope>NUCLEOTIDE SEQUENCE [LARGE SCALE GENOMIC DNA]</scope>
    <source>
        <strain evidence="2 3">USBA 854</strain>
    </source>
</reference>
<keyword evidence="3" id="KW-1185">Reference proteome</keyword>
<dbReference type="SUPFAM" id="SSF52540">
    <property type="entry name" value="P-loop containing nucleoside triphosphate hydrolases"/>
    <property type="match status" value="1"/>
</dbReference>
<gene>
    <name evidence="2" type="ORF">BCL64_108128</name>
</gene>
<dbReference type="InterPro" id="IPR003593">
    <property type="entry name" value="AAA+_ATPase"/>
</dbReference>
<dbReference type="Pfam" id="PF00004">
    <property type="entry name" value="AAA"/>
    <property type="match status" value="1"/>
</dbReference>
<dbReference type="InterPro" id="IPR027417">
    <property type="entry name" value="P-loop_NTPase"/>
</dbReference>
<evidence type="ECO:0000313" key="3">
    <source>
        <dbReference type="Proteomes" id="UP000239896"/>
    </source>
</evidence>
<protein>
    <submittedName>
        <fullName evidence="2">ATPase family protein associated with various cellular activities (AAA)</fullName>
    </submittedName>
</protein>
<dbReference type="CDD" id="cd19481">
    <property type="entry name" value="RecA-like_protease"/>
    <property type="match status" value="1"/>
</dbReference>
<dbReference type="Gene3D" id="3.40.50.300">
    <property type="entry name" value="P-loop containing nucleotide triphosphate hydrolases"/>
    <property type="match status" value="1"/>
</dbReference>
<accession>A0A2T0VM56</accession>
<dbReference type="PANTHER" id="PTHR46411">
    <property type="entry name" value="FAMILY ATPASE, PUTATIVE-RELATED"/>
    <property type="match status" value="1"/>
</dbReference>
<proteinExistence type="predicted"/>